<sequence length="357" mass="38844">MDCIDVCYKTVGSHPIYLNVYPPKDLIPGQRLPALIYFHGGGLTVGTRTSWFPTWLTTRLAASGIVFISAAYRLFPQATLHDIGDDVKDIFTFLSKKDLSFRAESGQLFGVDAERIGVAGTSAGGTCAYLAAIHAVPRPKAVLGIYAMLGNAFSAHVLTPKTAIFSRGRELLDPAKFAHLLYPGYLSDTTITTESELAYLPADSPTPGWPANPRMPLSRLYQQLGTMLDYCTGLHSPSLSASLRPLLAEYPAESDALALHDAVLASGLVPGDQHVIIPQFNISRDFPPTYLWHGALDTAVPCAESRVMGALLERAGVPVTLRVVEGVDHSFDYVPDAEERYGHYFDEMVQFLKTNLG</sequence>
<dbReference type="SUPFAM" id="SSF53474">
    <property type="entry name" value="alpha/beta-Hydrolases"/>
    <property type="match status" value="1"/>
</dbReference>
<evidence type="ECO:0000313" key="3">
    <source>
        <dbReference type="EMBL" id="KAF7298784.1"/>
    </source>
</evidence>
<keyword evidence="1" id="KW-0378">Hydrolase</keyword>
<dbReference type="GO" id="GO:0016787">
    <property type="term" value="F:hydrolase activity"/>
    <property type="evidence" value="ECO:0007669"/>
    <property type="project" value="UniProtKB-KW"/>
</dbReference>
<evidence type="ECO:0000259" key="2">
    <source>
        <dbReference type="Pfam" id="PF07859"/>
    </source>
</evidence>
<dbReference type="InterPro" id="IPR013094">
    <property type="entry name" value="AB_hydrolase_3"/>
</dbReference>
<comment type="caution">
    <text evidence="3">The sequence shown here is derived from an EMBL/GenBank/DDBJ whole genome shotgun (WGS) entry which is preliminary data.</text>
</comment>
<dbReference type="InterPro" id="IPR029058">
    <property type="entry name" value="AB_hydrolase_fold"/>
</dbReference>
<evidence type="ECO:0000256" key="1">
    <source>
        <dbReference type="ARBA" id="ARBA00022801"/>
    </source>
</evidence>
<protein>
    <submittedName>
        <fullName evidence="3">MYND finger domain-like protein</fullName>
    </submittedName>
</protein>
<organism evidence="3 4">
    <name type="scientific">Mycena indigotica</name>
    <dbReference type="NCBI Taxonomy" id="2126181"/>
    <lineage>
        <taxon>Eukaryota</taxon>
        <taxon>Fungi</taxon>
        <taxon>Dikarya</taxon>
        <taxon>Basidiomycota</taxon>
        <taxon>Agaricomycotina</taxon>
        <taxon>Agaricomycetes</taxon>
        <taxon>Agaricomycetidae</taxon>
        <taxon>Agaricales</taxon>
        <taxon>Marasmiineae</taxon>
        <taxon>Mycenaceae</taxon>
        <taxon>Mycena</taxon>
    </lineage>
</organism>
<dbReference type="EMBL" id="JACAZF010000007">
    <property type="protein sequence ID" value="KAF7298784.1"/>
    <property type="molecule type" value="Genomic_DNA"/>
</dbReference>
<dbReference type="PANTHER" id="PTHR48081">
    <property type="entry name" value="AB HYDROLASE SUPERFAMILY PROTEIN C4A8.06C"/>
    <property type="match status" value="1"/>
</dbReference>
<feature type="domain" description="Alpha/beta hydrolase fold-3" evidence="2">
    <location>
        <begin position="35"/>
        <end position="149"/>
    </location>
</feature>
<dbReference type="GeneID" id="59347446"/>
<dbReference type="PANTHER" id="PTHR48081:SF3">
    <property type="entry name" value="ALPHA_BETA HYDROLASE FOLD-3 DOMAIN-CONTAINING PROTEIN"/>
    <property type="match status" value="1"/>
</dbReference>
<proteinExistence type="predicted"/>
<dbReference type="InterPro" id="IPR050300">
    <property type="entry name" value="GDXG_lipolytic_enzyme"/>
</dbReference>
<keyword evidence="4" id="KW-1185">Reference proteome</keyword>
<dbReference type="AlphaFoldDB" id="A0A8H6VYG1"/>
<dbReference type="Proteomes" id="UP000636479">
    <property type="component" value="Unassembled WGS sequence"/>
</dbReference>
<dbReference type="Gene3D" id="3.40.50.1820">
    <property type="entry name" value="alpha/beta hydrolase"/>
    <property type="match status" value="1"/>
</dbReference>
<accession>A0A8H6VYG1</accession>
<reference evidence="3" key="1">
    <citation type="submission" date="2020-05" db="EMBL/GenBank/DDBJ databases">
        <title>Mycena genomes resolve the evolution of fungal bioluminescence.</title>
        <authorList>
            <person name="Tsai I.J."/>
        </authorList>
    </citation>
    <scope>NUCLEOTIDE SEQUENCE</scope>
    <source>
        <strain evidence="3">171206Taipei</strain>
    </source>
</reference>
<name>A0A8H6VYG1_9AGAR</name>
<evidence type="ECO:0000313" key="4">
    <source>
        <dbReference type="Proteomes" id="UP000636479"/>
    </source>
</evidence>
<gene>
    <name evidence="3" type="ORF">MIND_00826000</name>
</gene>
<dbReference type="RefSeq" id="XP_037218172.1">
    <property type="nucleotide sequence ID" value="XM_037364930.1"/>
</dbReference>
<dbReference type="Pfam" id="PF07859">
    <property type="entry name" value="Abhydrolase_3"/>
    <property type="match status" value="1"/>
</dbReference>
<dbReference type="OrthoDB" id="19653at2759"/>